<keyword evidence="1" id="KW-0472">Membrane</keyword>
<evidence type="ECO:0000313" key="3">
    <source>
        <dbReference type="Proteomes" id="UP000503017"/>
    </source>
</evidence>
<keyword evidence="1" id="KW-1133">Transmembrane helix</keyword>
<protein>
    <submittedName>
        <fullName evidence="2">Uncharacterized protein</fullName>
    </submittedName>
</protein>
<evidence type="ECO:0000256" key="1">
    <source>
        <dbReference type="SAM" id="Phobius"/>
    </source>
</evidence>
<dbReference type="EMBL" id="CP033367">
    <property type="protein sequence ID" value="QKD02820.1"/>
    <property type="molecule type" value="Genomic_DNA"/>
</dbReference>
<dbReference type="RefSeq" id="WP_027030070.1">
    <property type="nucleotide sequence ID" value="NZ_CP033367.1"/>
</dbReference>
<accession>A0A6M7WG50</accession>
<sequence length="173" mass="19715">MDDLDKFAAILGRLLFKIFRLYFDFLERLSKAIDPDYRRPKFLDLLVNAAGIERQNVTIDERIRKIDSARENLQDAISAIDELRVQADTNKRDLTDALKRIEDAEYQKQVIGEELNALKQVAETDTAAFRRIVGLPTKADVWRERLLGFGSGVLASTIASIIFFAAIKIFHVS</sequence>
<reference evidence="2 3" key="1">
    <citation type="submission" date="2018-10" db="EMBL/GenBank/DDBJ databases">
        <authorList>
            <person name="Perry B.J."/>
            <person name="Sullivan J.T."/>
            <person name="Murphy R.J.T."/>
            <person name="Ramsay J.P."/>
            <person name="Ronson C.W."/>
        </authorList>
    </citation>
    <scope>NUCLEOTIDE SEQUENCE [LARGE SCALE GENOMIC DNA]</scope>
    <source>
        <strain evidence="2 3">R88b</strain>
    </source>
</reference>
<name>A0A6M7WG50_RHILI</name>
<evidence type="ECO:0000313" key="2">
    <source>
        <dbReference type="EMBL" id="QKD02820.1"/>
    </source>
</evidence>
<gene>
    <name evidence="2" type="ORF">EB235_15965</name>
</gene>
<dbReference type="Proteomes" id="UP000503017">
    <property type="component" value="Chromosome"/>
</dbReference>
<keyword evidence="1" id="KW-0812">Transmembrane</keyword>
<feature type="transmembrane region" description="Helical" evidence="1">
    <location>
        <begin position="146"/>
        <end position="170"/>
    </location>
</feature>
<organism evidence="2 3">
    <name type="scientific">Mesorhizobium loti R88b</name>
    <dbReference type="NCBI Taxonomy" id="935548"/>
    <lineage>
        <taxon>Bacteria</taxon>
        <taxon>Pseudomonadati</taxon>
        <taxon>Pseudomonadota</taxon>
        <taxon>Alphaproteobacteria</taxon>
        <taxon>Hyphomicrobiales</taxon>
        <taxon>Phyllobacteriaceae</taxon>
        <taxon>Mesorhizobium</taxon>
    </lineage>
</organism>
<dbReference type="AlphaFoldDB" id="A0A6M7WG50"/>
<proteinExistence type="predicted"/>